<accession>A0A7E6FN53</accession>
<feature type="region of interest" description="Disordered" evidence="1">
    <location>
        <begin position="821"/>
        <end position="858"/>
    </location>
</feature>
<feature type="region of interest" description="Disordered" evidence="1">
    <location>
        <begin position="385"/>
        <end position="436"/>
    </location>
</feature>
<feature type="region of interest" description="Disordered" evidence="1">
    <location>
        <begin position="895"/>
        <end position="999"/>
    </location>
</feature>
<evidence type="ECO:0000313" key="4">
    <source>
        <dbReference type="RefSeq" id="XP_036369049.1"/>
    </source>
</evidence>
<proteinExistence type="predicted"/>
<reference evidence="4" key="1">
    <citation type="submission" date="2025-08" db="UniProtKB">
        <authorList>
            <consortium name="RefSeq"/>
        </authorList>
    </citation>
    <scope>IDENTIFICATION</scope>
</reference>
<dbReference type="InterPro" id="IPR019391">
    <property type="entry name" value="Storkhead-box_WHD"/>
</dbReference>
<feature type="compositionally biased region" description="Polar residues" evidence="1">
    <location>
        <begin position="385"/>
        <end position="396"/>
    </location>
</feature>
<feature type="compositionally biased region" description="Polar residues" evidence="1">
    <location>
        <begin position="959"/>
        <end position="994"/>
    </location>
</feature>
<dbReference type="GO" id="GO:0006357">
    <property type="term" value="P:regulation of transcription by RNA polymerase II"/>
    <property type="evidence" value="ECO:0007669"/>
    <property type="project" value="InterPro"/>
</dbReference>
<dbReference type="GO" id="GO:0005737">
    <property type="term" value="C:cytoplasm"/>
    <property type="evidence" value="ECO:0007669"/>
    <property type="project" value="TreeGrafter"/>
</dbReference>
<dbReference type="GO" id="GO:0000977">
    <property type="term" value="F:RNA polymerase II transcription regulatory region sequence-specific DNA binding"/>
    <property type="evidence" value="ECO:0007669"/>
    <property type="project" value="TreeGrafter"/>
</dbReference>
<evidence type="ECO:0000256" key="1">
    <source>
        <dbReference type="SAM" id="MobiDB-lite"/>
    </source>
</evidence>
<feature type="compositionally biased region" description="Basic residues" evidence="1">
    <location>
        <begin position="907"/>
        <end position="916"/>
    </location>
</feature>
<dbReference type="GO" id="GO:0005634">
    <property type="term" value="C:nucleus"/>
    <property type="evidence" value="ECO:0007669"/>
    <property type="project" value="TreeGrafter"/>
</dbReference>
<feature type="compositionally biased region" description="Basic residues" evidence="1">
    <location>
        <begin position="93"/>
        <end position="114"/>
    </location>
</feature>
<feature type="compositionally biased region" description="Gly residues" evidence="1">
    <location>
        <begin position="133"/>
        <end position="144"/>
    </location>
</feature>
<dbReference type="RefSeq" id="XP_036369049.1">
    <property type="nucleotide sequence ID" value="XM_036513156.1"/>
</dbReference>
<feature type="compositionally biased region" description="Low complexity" evidence="1">
    <location>
        <begin position="57"/>
        <end position="75"/>
    </location>
</feature>
<feature type="compositionally biased region" description="Polar residues" evidence="1">
    <location>
        <begin position="76"/>
        <end position="85"/>
    </location>
</feature>
<feature type="compositionally biased region" description="Polar residues" evidence="1">
    <location>
        <begin position="832"/>
        <end position="844"/>
    </location>
</feature>
<feature type="region of interest" description="Disordered" evidence="1">
    <location>
        <begin position="635"/>
        <end position="673"/>
    </location>
</feature>
<dbReference type="InterPro" id="IPR040126">
    <property type="entry name" value="STOX1/2"/>
</dbReference>
<dbReference type="Proteomes" id="UP000515154">
    <property type="component" value="Linkage group LG25"/>
</dbReference>
<name>A0A7E6FN53_9MOLL</name>
<protein>
    <submittedName>
        <fullName evidence="4">Uncharacterized protein LOC115224440 isoform X1</fullName>
    </submittedName>
</protein>
<organism evidence="3 4">
    <name type="scientific">Octopus sinensis</name>
    <name type="common">East Asian common octopus</name>
    <dbReference type="NCBI Taxonomy" id="2607531"/>
    <lineage>
        <taxon>Eukaryota</taxon>
        <taxon>Metazoa</taxon>
        <taxon>Spiralia</taxon>
        <taxon>Lophotrochozoa</taxon>
        <taxon>Mollusca</taxon>
        <taxon>Cephalopoda</taxon>
        <taxon>Coleoidea</taxon>
        <taxon>Octopodiformes</taxon>
        <taxon>Octopoda</taxon>
        <taxon>Incirrata</taxon>
        <taxon>Octopodidae</taxon>
        <taxon>Octopus</taxon>
    </lineage>
</organism>
<dbReference type="PANTHER" id="PTHR22437:SF0">
    <property type="entry name" value="FI21431P1"/>
    <property type="match status" value="1"/>
</dbReference>
<feature type="compositionally biased region" description="Low complexity" evidence="1">
    <location>
        <begin position="156"/>
        <end position="169"/>
    </location>
</feature>
<feature type="region of interest" description="Disordered" evidence="1">
    <location>
        <begin position="57"/>
        <end position="169"/>
    </location>
</feature>
<dbReference type="AlphaFoldDB" id="A0A7E6FN53"/>
<dbReference type="Pfam" id="PF10264">
    <property type="entry name" value="WHD_Storkhead"/>
    <property type="match status" value="1"/>
</dbReference>
<dbReference type="PANTHER" id="PTHR22437">
    <property type="entry name" value="WINGED HELIX DOMAIN-CONTAINING PROTEIN"/>
    <property type="match status" value="1"/>
</dbReference>
<evidence type="ECO:0000313" key="3">
    <source>
        <dbReference type="Proteomes" id="UP000515154"/>
    </source>
</evidence>
<feature type="compositionally biased region" description="Basic residues" evidence="1">
    <location>
        <begin position="821"/>
        <end position="831"/>
    </location>
</feature>
<feature type="compositionally biased region" description="Basic residues" evidence="1">
    <location>
        <begin position="640"/>
        <end position="654"/>
    </location>
</feature>
<feature type="domain" description="Winged helix Storkhead-box1" evidence="2">
    <location>
        <begin position="271"/>
        <end position="350"/>
    </location>
</feature>
<keyword evidence="3" id="KW-1185">Reference proteome</keyword>
<gene>
    <name evidence="4" type="primary">LOC115224440</name>
</gene>
<evidence type="ECO:0000259" key="2">
    <source>
        <dbReference type="Pfam" id="PF10264"/>
    </source>
</evidence>
<sequence>MSSKANQDDCRSAPKNVCVTSRCLAVILSPTKTQFVQADGPGSAGSAGATGIYSNSSNTNTATTTATPSFTSSSAWNSPTRSPRQPLSILQVPHHHNHHHNHNHHHQHNHHHGLRGGSHSNHNNNSSSNNHPQGGGGGGGGGAGANRDGASKHETTASSVAEGSSGAVGSNTTAIAAGSTDTSVVPSISYSGGREIWEDFRFRNKTCYWNPALAESIKNLEYMGFVQPCTLLVSGPDLHLDNLRMAWGRRVLKAPTNFSIDNIGDVNGIEMQIIPQTQFIPLPEALCLIIMDLNNNRIVATLDTVQEKLEQCYKEMEIPSEELIYATLANLIQEGKVFHTEGSGYFVVTPDTYRVPLGENSFAVPWSPYKQFYIPMVPPPKAQVRSISCQTSSSANDIKKASSKTKPQRSQSARASRNRYRKSAHEHIRRSASLKFKSDKTLGSTKDINLKNSNINQDKNKGEKTTLFSKLFGRYKKKASPNKEVEYATFSAQFPPPEWQWYQQQLEKQRRTEEWISDQQVTKSNTWHYLYTVQDTNVVGKSGLATGPTSSKLKSATVPPIVTLPPYSCEPMCSEQASPKETAHYNSKLGKEQELQANVNRWSVVVDEPNSFEKQPPDGTKHHSQQSPCYEGLANEASSKHRSNQHHKCPRKSTSKTSSLRTNNAACEHGHDAAQQKISKQRKRLERYSYCEDYYGNDISIEYKGKLPNKYSMYAYSRDSGVNCIGLSSGFAEDMKVDLSQTTHSKQEIEPSRISKKVHRAYKKRSGMKHHRHHSRKNVRSNLYDSNENCAVDIPTATIAEEFPETCSYLDSSQLFDNSYHHHHHHHHHHNSLTGSGRDSTETGQKLAAGESSEQSFNTVIPNSGTHHDCPMENLVHETRELNLRDNNHSLCTRSHHAAVPLDTGQHRRQKKRHSMHVSSNRSASAENARDSWQLGPGDTLDPHILNNQQIACHKPDTSHSNNSRPRSYVARSSQLNSNKDLTADGNTRQSSSRGHFDDDFQVVGVV</sequence>
<feature type="compositionally biased region" description="Low complexity" evidence="1">
    <location>
        <begin position="117"/>
        <end position="132"/>
    </location>
</feature>
<feature type="region of interest" description="Disordered" evidence="1">
    <location>
        <begin position="609"/>
        <end position="628"/>
    </location>
</feature>
<feature type="compositionally biased region" description="Basic residues" evidence="1">
    <location>
        <begin position="416"/>
        <end position="432"/>
    </location>
</feature>